<protein>
    <recommendedName>
        <fullName evidence="2">Thioredoxin domain-containing protein</fullName>
    </recommendedName>
</protein>
<evidence type="ECO:0000313" key="3">
    <source>
        <dbReference type="EMBL" id="KZT08663.1"/>
    </source>
</evidence>
<accession>A0A165FA72</accession>
<dbReference type="SUPFAM" id="SSF52833">
    <property type="entry name" value="Thioredoxin-like"/>
    <property type="match status" value="1"/>
</dbReference>
<organism evidence="3 4">
    <name type="scientific">Laetiporus sulphureus 93-53</name>
    <dbReference type="NCBI Taxonomy" id="1314785"/>
    <lineage>
        <taxon>Eukaryota</taxon>
        <taxon>Fungi</taxon>
        <taxon>Dikarya</taxon>
        <taxon>Basidiomycota</taxon>
        <taxon>Agaricomycotina</taxon>
        <taxon>Agaricomycetes</taxon>
        <taxon>Polyporales</taxon>
        <taxon>Laetiporus</taxon>
    </lineage>
</organism>
<evidence type="ECO:0000259" key="2">
    <source>
        <dbReference type="Pfam" id="PF06110"/>
    </source>
</evidence>
<dbReference type="Pfam" id="PF06110">
    <property type="entry name" value="TXD17-like_Trx"/>
    <property type="match status" value="1"/>
</dbReference>
<evidence type="ECO:0000313" key="4">
    <source>
        <dbReference type="Proteomes" id="UP000076871"/>
    </source>
</evidence>
<dbReference type="InterPro" id="IPR010357">
    <property type="entry name" value="TXNDC17_dom"/>
</dbReference>
<dbReference type="Gene3D" id="3.40.30.10">
    <property type="entry name" value="Glutaredoxin"/>
    <property type="match status" value="1"/>
</dbReference>
<comment type="similarity">
    <text evidence="1">Belongs to the thioredoxin family.</text>
</comment>
<evidence type="ECO:0000256" key="1">
    <source>
        <dbReference type="ARBA" id="ARBA00008987"/>
    </source>
</evidence>
<dbReference type="InParanoid" id="A0A165FA72"/>
<dbReference type="RefSeq" id="XP_040766403.1">
    <property type="nucleotide sequence ID" value="XM_040904137.1"/>
</dbReference>
<dbReference type="GO" id="GO:0005829">
    <property type="term" value="C:cytosol"/>
    <property type="evidence" value="ECO:0007669"/>
    <property type="project" value="TreeGrafter"/>
</dbReference>
<feature type="domain" description="Thioredoxin" evidence="2">
    <location>
        <begin position="24"/>
        <end position="109"/>
    </location>
</feature>
<dbReference type="PANTHER" id="PTHR12452">
    <property type="entry name" value="42-9-9 PROTEIN-RELATED"/>
    <property type="match status" value="1"/>
</dbReference>
<keyword evidence="4" id="KW-1185">Reference proteome</keyword>
<dbReference type="InterPro" id="IPR045108">
    <property type="entry name" value="TXNDC17-like"/>
</dbReference>
<proteinExistence type="inferred from homology"/>
<name>A0A165FA72_9APHY</name>
<dbReference type="PANTHER" id="PTHR12452:SF0">
    <property type="entry name" value="THIOREDOXIN DOMAIN-CONTAINING PROTEIN 17"/>
    <property type="match status" value="1"/>
</dbReference>
<dbReference type="OrthoDB" id="78947at2759"/>
<sequence length="120" mass="13724">MPLHTTEDPAEPHTLRPLDAIREDFLIFWASRDETGKPWCPDCIAVDNIIQNTFQPPTGPSALLVYVGQRPEWKSPSNPFRGEPWQVESIPTIIRLRDGARLVEKEIEHSLASFLKDKSY</sequence>
<dbReference type="AlphaFoldDB" id="A0A165FA72"/>
<reference evidence="3 4" key="1">
    <citation type="journal article" date="2016" name="Mol. Biol. Evol.">
        <title>Comparative Genomics of Early-Diverging Mushroom-Forming Fungi Provides Insights into the Origins of Lignocellulose Decay Capabilities.</title>
        <authorList>
            <person name="Nagy L.G."/>
            <person name="Riley R."/>
            <person name="Tritt A."/>
            <person name="Adam C."/>
            <person name="Daum C."/>
            <person name="Floudas D."/>
            <person name="Sun H."/>
            <person name="Yadav J.S."/>
            <person name="Pangilinan J."/>
            <person name="Larsson K.H."/>
            <person name="Matsuura K."/>
            <person name="Barry K."/>
            <person name="Labutti K."/>
            <person name="Kuo R."/>
            <person name="Ohm R.A."/>
            <person name="Bhattacharya S.S."/>
            <person name="Shirouzu T."/>
            <person name="Yoshinaga Y."/>
            <person name="Martin F.M."/>
            <person name="Grigoriev I.V."/>
            <person name="Hibbett D.S."/>
        </authorList>
    </citation>
    <scope>NUCLEOTIDE SEQUENCE [LARGE SCALE GENOMIC DNA]</scope>
    <source>
        <strain evidence="3 4">93-53</strain>
    </source>
</reference>
<dbReference type="GO" id="GO:0047134">
    <property type="term" value="F:protein-disulfide reductase [NAD(P)H] activity"/>
    <property type="evidence" value="ECO:0007669"/>
    <property type="project" value="InterPro"/>
</dbReference>
<dbReference type="GeneID" id="63821167"/>
<dbReference type="InterPro" id="IPR036249">
    <property type="entry name" value="Thioredoxin-like_sf"/>
</dbReference>
<gene>
    <name evidence="3" type="ORF">LAESUDRAFT_648851</name>
</gene>
<dbReference type="STRING" id="1314785.A0A165FA72"/>
<dbReference type="Proteomes" id="UP000076871">
    <property type="component" value="Unassembled WGS sequence"/>
</dbReference>
<dbReference type="EMBL" id="KV427614">
    <property type="protein sequence ID" value="KZT08663.1"/>
    <property type="molecule type" value="Genomic_DNA"/>
</dbReference>
<dbReference type="FunCoup" id="A0A165FA72">
    <property type="interactions" value="313"/>
</dbReference>